<dbReference type="Proteomes" id="UP000238479">
    <property type="component" value="Chromosome 7"/>
</dbReference>
<dbReference type="EC" id="1.14.14.83" evidence="2"/>
<dbReference type="GO" id="GO:0005506">
    <property type="term" value="F:iron ion binding"/>
    <property type="evidence" value="ECO:0007669"/>
    <property type="project" value="InterPro"/>
</dbReference>
<dbReference type="Gene3D" id="1.10.630.10">
    <property type="entry name" value="Cytochrome P450"/>
    <property type="match status" value="1"/>
</dbReference>
<dbReference type="PANTHER" id="PTHR47950:SF48">
    <property type="entry name" value="CYTOCHROME P450 FAMILY PROTEIN, EXPRESSED"/>
    <property type="match status" value="1"/>
</dbReference>
<dbReference type="EMBL" id="PDCK01000045">
    <property type="protein sequence ID" value="PRQ17926.1"/>
    <property type="molecule type" value="Genomic_DNA"/>
</dbReference>
<sequence>MVRCTSQLELCEVIGKGNPVEELDIARLPYLQAIIKETFRLHQGPFLLPRKAELKVEIEGLTIPNGAQVLVNVWAIGRDPTLWDDPYSFKPNRFLGFCFLLLFMIQVITVSEDLCFRMCPGLPLAMRMLHLMLGSLIHSFVWKLEDGVTPENMNIYG</sequence>
<evidence type="ECO:0000313" key="3">
    <source>
        <dbReference type="Proteomes" id="UP000238479"/>
    </source>
</evidence>
<comment type="caution">
    <text evidence="2">The sequence shown here is derived from an EMBL/GenBank/DDBJ whole genome shotgun (WGS) entry which is preliminary data.</text>
</comment>
<dbReference type="Gramene" id="PRQ17926">
    <property type="protein sequence ID" value="PRQ17926"/>
    <property type="gene ID" value="RchiOBHm_Chr7g0200291"/>
</dbReference>
<protein>
    <submittedName>
        <fullName evidence="2">Putative geraniol 8-hydroxylase</fullName>
        <ecNumber evidence="2">1.14.14.83</ecNumber>
    </submittedName>
</protein>
<evidence type="ECO:0000256" key="1">
    <source>
        <dbReference type="ARBA" id="ARBA00010617"/>
    </source>
</evidence>
<dbReference type="PRINTS" id="PR00463">
    <property type="entry name" value="EP450I"/>
</dbReference>
<dbReference type="InterPro" id="IPR001128">
    <property type="entry name" value="Cyt_P450"/>
</dbReference>
<dbReference type="AlphaFoldDB" id="A0A2P6P7M4"/>
<accession>A0A2P6P7M4</accession>
<dbReference type="SUPFAM" id="SSF48264">
    <property type="entry name" value="Cytochrome P450"/>
    <property type="match status" value="1"/>
</dbReference>
<dbReference type="PANTHER" id="PTHR47950">
    <property type="entry name" value="CYTOCHROME P450, FAMILY 76, SUBFAMILY C, POLYPEPTIDE 5-RELATED"/>
    <property type="match status" value="1"/>
</dbReference>
<dbReference type="InterPro" id="IPR002401">
    <property type="entry name" value="Cyt_P450_E_grp-I"/>
</dbReference>
<dbReference type="Pfam" id="PF00067">
    <property type="entry name" value="p450"/>
    <property type="match status" value="1"/>
</dbReference>
<dbReference type="GO" id="GO:0020037">
    <property type="term" value="F:heme binding"/>
    <property type="evidence" value="ECO:0007669"/>
    <property type="project" value="InterPro"/>
</dbReference>
<keyword evidence="3" id="KW-1185">Reference proteome</keyword>
<comment type="similarity">
    <text evidence="1">Belongs to the cytochrome P450 family.</text>
</comment>
<dbReference type="GO" id="GO:0102811">
    <property type="term" value="F:geraniol 10-hydroxylase activity"/>
    <property type="evidence" value="ECO:0007669"/>
    <property type="project" value="UniProtKB-EC"/>
</dbReference>
<proteinExistence type="inferred from homology"/>
<dbReference type="OMA" id="AEATIWD"/>
<evidence type="ECO:0000313" key="2">
    <source>
        <dbReference type="EMBL" id="PRQ17926.1"/>
    </source>
</evidence>
<keyword evidence="2" id="KW-0560">Oxidoreductase</keyword>
<dbReference type="InterPro" id="IPR036396">
    <property type="entry name" value="Cyt_P450_sf"/>
</dbReference>
<name>A0A2P6P7M4_ROSCH</name>
<organism evidence="2 3">
    <name type="scientific">Rosa chinensis</name>
    <name type="common">China rose</name>
    <dbReference type="NCBI Taxonomy" id="74649"/>
    <lineage>
        <taxon>Eukaryota</taxon>
        <taxon>Viridiplantae</taxon>
        <taxon>Streptophyta</taxon>
        <taxon>Embryophyta</taxon>
        <taxon>Tracheophyta</taxon>
        <taxon>Spermatophyta</taxon>
        <taxon>Magnoliopsida</taxon>
        <taxon>eudicotyledons</taxon>
        <taxon>Gunneridae</taxon>
        <taxon>Pentapetalae</taxon>
        <taxon>rosids</taxon>
        <taxon>fabids</taxon>
        <taxon>Rosales</taxon>
        <taxon>Rosaceae</taxon>
        <taxon>Rosoideae</taxon>
        <taxon>Rosoideae incertae sedis</taxon>
        <taxon>Rosa</taxon>
    </lineage>
</organism>
<reference evidence="2 3" key="1">
    <citation type="journal article" date="2018" name="Nat. Genet.">
        <title>The Rosa genome provides new insights in the design of modern roses.</title>
        <authorList>
            <person name="Bendahmane M."/>
        </authorList>
    </citation>
    <scope>NUCLEOTIDE SEQUENCE [LARGE SCALE GENOMIC DNA]</scope>
    <source>
        <strain evidence="3">cv. Old Blush</strain>
    </source>
</reference>
<gene>
    <name evidence="2" type="ORF">RchiOBHm_Chr7g0200291</name>
</gene>